<keyword evidence="2" id="KW-1185">Reference proteome</keyword>
<name>A0A1H2WI57_9PSEU</name>
<dbReference type="STRING" id="418495.SAMN05216215_1005177"/>
<protein>
    <submittedName>
        <fullName evidence="1">Uncharacterized protein</fullName>
    </submittedName>
</protein>
<organism evidence="1 2">
    <name type="scientific">Saccharopolyspora shandongensis</name>
    <dbReference type="NCBI Taxonomy" id="418495"/>
    <lineage>
        <taxon>Bacteria</taxon>
        <taxon>Bacillati</taxon>
        <taxon>Actinomycetota</taxon>
        <taxon>Actinomycetes</taxon>
        <taxon>Pseudonocardiales</taxon>
        <taxon>Pseudonocardiaceae</taxon>
        <taxon>Saccharopolyspora</taxon>
    </lineage>
</organism>
<sequence>MIELRVTGNRVCVQLSARFEMRKRRPAAI</sequence>
<dbReference type="AlphaFoldDB" id="A0A1H2WI57"/>
<dbReference type="Proteomes" id="UP000199529">
    <property type="component" value="Unassembled WGS sequence"/>
</dbReference>
<evidence type="ECO:0000313" key="2">
    <source>
        <dbReference type="Proteomes" id="UP000199529"/>
    </source>
</evidence>
<dbReference type="EMBL" id="FNOK01000005">
    <property type="protein sequence ID" value="SDW80235.1"/>
    <property type="molecule type" value="Genomic_DNA"/>
</dbReference>
<gene>
    <name evidence="1" type="ORF">SAMN05216215_1005177</name>
</gene>
<accession>A0A1H2WI57</accession>
<proteinExistence type="predicted"/>
<evidence type="ECO:0000313" key="1">
    <source>
        <dbReference type="EMBL" id="SDW80235.1"/>
    </source>
</evidence>
<reference evidence="2" key="1">
    <citation type="submission" date="2016-10" db="EMBL/GenBank/DDBJ databases">
        <authorList>
            <person name="Varghese N."/>
            <person name="Submissions S."/>
        </authorList>
    </citation>
    <scope>NUCLEOTIDE SEQUENCE [LARGE SCALE GENOMIC DNA]</scope>
    <source>
        <strain evidence="2">CGMCC 4.3530</strain>
    </source>
</reference>